<name>A0AA88GCD3_NAELO</name>
<accession>A0AA88GCD3</accession>
<comment type="caution">
    <text evidence="1">The sequence shown here is derived from an EMBL/GenBank/DDBJ whole genome shotgun (WGS) entry which is preliminary data.</text>
</comment>
<dbReference type="Gene3D" id="3.60.21.10">
    <property type="match status" value="1"/>
</dbReference>
<dbReference type="AlphaFoldDB" id="A0AA88GCD3"/>
<evidence type="ECO:0000313" key="2">
    <source>
        <dbReference type="Proteomes" id="UP000816034"/>
    </source>
</evidence>
<dbReference type="Proteomes" id="UP000816034">
    <property type="component" value="Unassembled WGS sequence"/>
</dbReference>
<protein>
    <submittedName>
        <fullName evidence="1">Uncharacterized protein</fullName>
    </submittedName>
</protein>
<keyword evidence="2" id="KW-1185">Reference proteome</keyword>
<proteinExistence type="predicted"/>
<evidence type="ECO:0000313" key="1">
    <source>
        <dbReference type="EMBL" id="KAG2372940.1"/>
    </source>
</evidence>
<dbReference type="GeneID" id="68105515"/>
<dbReference type="RefSeq" id="XP_044542114.1">
    <property type="nucleotide sequence ID" value="XM_044688897.1"/>
</dbReference>
<dbReference type="EMBL" id="PYSW02000064">
    <property type="protein sequence ID" value="KAG2372940.1"/>
    <property type="molecule type" value="Genomic_DNA"/>
</dbReference>
<gene>
    <name evidence="1" type="ORF">C9374_013062</name>
</gene>
<reference evidence="1 2" key="1">
    <citation type="journal article" date="2018" name="BMC Genomics">
        <title>The genome of Naegleria lovaniensis, the basis for a comparative approach to unravel pathogenicity factors of the human pathogenic amoeba N. fowleri.</title>
        <authorList>
            <person name="Liechti N."/>
            <person name="Schurch N."/>
            <person name="Bruggmann R."/>
            <person name="Wittwer M."/>
        </authorList>
    </citation>
    <scope>NUCLEOTIDE SEQUENCE [LARGE SCALE GENOMIC DNA]</scope>
    <source>
        <strain evidence="1 2">ATCC 30569</strain>
    </source>
</reference>
<organism evidence="1 2">
    <name type="scientific">Naegleria lovaniensis</name>
    <name type="common">Amoeba</name>
    <dbReference type="NCBI Taxonomy" id="51637"/>
    <lineage>
        <taxon>Eukaryota</taxon>
        <taxon>Discoba</taxon>
        <taxon>Heterolobosea</taxon>
        <taxon>Tetramitia</taxon>
        <taxon>Eutetramitia</taxon>
        <taxon>Vahlkampfiidae</taxon>
        <taxon>Naegleria</taxon>
    </lineage>
</organism>
<dbReference type="InterPro" id="IPR029052">
    <property type="entry name" value="Metallo-depent_PP-like"/>
</dbReference>
<sequence length="152" mass="17320">MYTSAKYKSFIAKEMIEKWESLFLKMNVTSVFENHVHTYKQTYPLKDGKIVTKKSSDSSTESFTYTKVPEQYNQHGIIYVGDGSWGVTFWNVQMDVKNPIFRQIGAFSHVYHVNTRLLNSGTTALELSALGYNSTCGAIYHVEGSKLRILTV</sequence>